<dbReference type="SUPFAM" id="SSF81606">
    <property type="entry name" value="PP2C-like"/>
    <property type="match status" value="1"/>
</dbReference>
<feature type="compositionally biased region" description="Basic and acidic residues" evidence="6">
    <location>
        <begin position="930"/>
        <end position="944"/>
    </location>
</feature>
<dbReference type="Pfam" id="PF00481">
    <property type="entry name" value="PP2C"/>
    <property type="match status" value="1"/>
</dbReference>
<evidence type="ECO:0000313" key="8">
    <source>
        <dbReference type="EMBL" id="KAF4671886.1"/>
    </source>
</evidence>
<dbReference type="PROSITE" id="PS51746">
    <property type="entry name" value="PPM_2"/>
    <property type="match status" value="1"/>
</dbReference>
<feature type="compositionally biased region" description="Polar residues" evidence="6">
    <location>
        <begin position="635"/>
        <end position="648"/>
    </location>
</feature>
<dbReference type="GO" id="GO:0046872">
    <property type="term" value="F:metal ion binding"/>
    <property type="evidence" value="ECO:0007669"/>
    <property type="project" value="UniProtKB-KW"/>
</dbReference>
<dbReference type="CDD" id="cd00143">
    <property type="entry name" value="PP2Cc"/>
    <property type="match status" value="1"/>
</dbReference>
<feature type="domain" description="PPM-type phosphatase" evidence="7">
    <location>
        <begin position="53"/>
        <end position="352"/>
    </location>
</feature>
<dbReference type="PROSITE" id="PS01032">
    <property type="entry name" value="PPM_1"/>
    <property type="match status" value="1"/>
</dbReference>
<feature type="region of interest" description="Disordered" evidence="6">
    <location>
        <begin position="695"/>
        <end position="765"/>
    </location>
</feature>
<organism evidence="8 9">
    <name type="scientific">Perkinsus olseni</name>
    <name type="common">Perkinsus atlanticus</name>
    <dbReference type="NCBI Taxonomy" id="32597"/>
    <lineage>
        <taxon>Eukaryota</taxon>
        <taxon>Sar</taxon>
        <taxon>Alveolata</taxon>
        <taxon>Perkinsozoa</taxon>
        <taxon>Perkinsea</taxon>
        <taxon>Perkinsida</taxon>
        <taxon>Perkinsidae</taxon>
        <taxon>Perkinsus</taxon>
    </lineage>
</organism>
<dbReference type="InterPro" id="IPR036457">
    <property type="entry name" value="PPM-type-like_dom_sf"/>
</dbReference>
<gene>
    <name evidence="8" type="ORF">FOL46_009796</name>
</gene>
<comment type="similarity">
    <text evidence="5">Belongs to the PP2C family.</text>
</comment>
<feature type="region of interest" description="Disordered" evidence="6">
    <location>
        <begin position="610"/>
        <end position="648"/>
    </location>
</feature>
<evidence type="ECO:0000313" key="9">
    <source>
        <dbReference type="Proteomes" id="UP000572268"/>
    </source>
</evidence>
<feature type="compositionally biased region" description="Basic and acidic residues" evidence="6">
    <location>
        <begin position="259"/>
        <end position="269"/>
    </location>
</feature>
<accession>A0A7J6MKB2</accession>
<dbReference type="PANTHER" id="PTHR47992">
    <property type="entry name" value="PROTEIN PHOSPHATASE"/>
    <property type="match status" value="1"/>
</dbReference>
<dbReference type="InterPro" id="IPR001623">
    <property type="entry name" value="DnaJ_domain"/>
</dbReference>
<name>A0A7J6MKB2_PEROL</name>
<evidence type="ECO:0000256" key="6">
    <source>
        <dbReference type="SAM" id="MobiDB-lite"/>
    </source>
</evidence>
<evidence type="ECO:0000256" key="4">
    <source>
        <dbReference type="ARBA" id="ARBA00022912"/>
    </source>
</evidence>
<dbReference type="Gene3D" id="3.60.40.10">
    <property type="entry name" value="PPM-type phosphatase domain"/>
    <property type="match status" value="1"/>
</dbReference>
<sequence length="1300" mass="143259">MSKGSHSLDDAARGRRWSIASTTDSDLHHRETYKDKDILLLGGVPERTLRDSGIGYACKKGLKPDSPNQDSFLIMNVDDSFTVYGVFDGHGLHGHDVSNFVKESLVKLILNEPKDAISEERGLDRALRAWFPAVQQRLEAATKSGEVDAACSGSTATLCIHCHKTDTVTAAWVGDSRAVLALPSTPKGVEMTTDHRPDRPEEKARIEKSGGRVGFDGHCSYRVYVKGQSYPGLNMSRAMGDLIAYYRAGVVPIPDTRRKAVLRDPERDSSSSSSMSTSSEWRPGDPFLLVCSDGVWEFISTQEAVGIVSTILTSSRQAQTAADVLAKRACRRWLDQGGGVVIDDITVIVSCLFIGPLIVMPAVHDAKKKLMASQGFTPQIQSSFSPEDVRKLFYSTTTKETFVDKSVVVGKSSSGASSSSQSMSCIHKIDEDMARRGEFKPNRAPFWPREMSAYMEQYQPLPLQGAVINRELAKTFRPASSPANGPSPQQKGRSRYSDDYVVYPGARKEAMLRPAVQTHVDGELYLLYKQPASHEFYPDWQRNSGGIECVGERCKPPIPKPTTSTMGFHFDARTRYSEDYPPGSGADSAIAMDARESCRVLLEHGSYAEDNSSRVQGNAVPNRNTVDGEDIARRGQTSATEHSEGFDQQWTSAARECVRWYRNRAPKYYITGAGVRGFVERVKFRMARLLLLPQGNSIGTVDGGSEEEEEGRTKSYRRRGRPSNGTRHSTEVRARPASGDAPEDGPQEARDRRDAPLPIGDSTVLEASSSARADTLLQRQLMDCAMGVVKAREAKRGARVVVEGLEGRWTELLAGCSAMELSRCVAPPPVGDLCGILSLGGKDFALCEVEQSDATEGRCWVVVLGERGQRVWVEPSDLCLLPGAIKAAARALLRDMDEASAELSKRMAGTKQAMDRAASAQEGLIAALEEESRQEQEEDGKSSVEENCVAPPERMRESIGYQPYWHPSLPPLPPSIPVEPDSEFEGEKQGAGDESDDVAVVEEEVASSIGYPSAHPGEARHVLGTSLGKGTPSLEVEQGPLHVGDGSSDVPAGMPDLGLLKSWGTGKREGGGYRRGEANRATVTIRERVVVGQVGQQRDELKEEGFADNYYDNSEEERLPADHRQQQQQEAGDPWATYAAAQREYYRQWEEYMKQRQAEFLMAQREHYHRGYPVIPPGSMPFTHQQKRSLVRTPSTVFPPPQDIVSEHLTEPLEGDDWSSRVAYEIKVEVVRDMQASLFAGEEVAARKTAFKQLTVKWHPDKNPDNSQVAKKVFQFLQVIKPWYLTEDPTCIAAAAATQW</sequence>
<dbReference type="Gene3D" id="1.10.287.110">
    <property type="entry name" value="DnaJ domain"/>
    <property type="match status" value="1"/>
</dbReference>
<dbReference type="GO" id="GO:0016020">
    <property type="term" value="C:membrane"/>
    <property type="evidence" value="ECO:0007669"/>
    <property type="project" value="UniProtKB-SubCell"/>
</dbReference>
<dbReference type="EMBL" id="JABANN010000093">
    <property type="protein sequence ID" value="KAF4671886.1"/>
    <property type="molecule type" value="Genomic_DNA"/>
</dbReference>
<feature type="region of interest" description="Disordered" evidence="6">
    <location>
        <begin position="476"/>
        <end position="497"/>
    </location>
</feature>
<comment type="caution">
    <text evidence="8">The sequence shown here is derived from an EMBL/GenBank/DDBJ whole genome shotgun (WGS) entry which is preliminary data.</text>
</comment>
<feature type="compositionally biased region" description="Pro residues" evidence="6">
    <location>
        <begin position="968"/>
        <end position="977"/>
    </location>
</feature>
<reference evidence="8 9" key="1">
    <citation type="submission" date="2020-04" db="EMBL/GenBank/DDBJ databases">
        <title>Perkinsus olseni comparative genomics.</title>
        <authorList>
            <person name="Bogema D.R."/>
        </authorList>
    </citation>
    <scope>NUCLEOTIDE SEQUENCE [LARGE SCALE GENOMIC DNA]</scope>
    <source>
        <strain evidence="8">ATCC PRA-31</strain>
    </source>
</reference>
<evidence type="ECO:0000256" key="5">
    <source>
        <dbReference type="RuleBase" id="RU003465"/>
    </source>
</evidence>
<feature type="compositionally biased region" description="Polar residues" evidence="6">
    <location>
        <begin position="481"/>
        <end position="491"/>
    </location>
</feature>
<evidence type="ECO:0000256" key="1">
    <source>
        <dbReference type="ARBA" id="ARBA00004170"/>
    </source>
</evidence>
<feature type="region of interest" description="Disordered" evidence="6">
    <location>
        <begin position="965"/>
        <end position="996"/>
    </location>
</feature>
<feature type="region of interest" description="Disordered" evidence="6">
    <location>
        <begin position="929"/>
        <end position="948"/>
    </location>
</feature>
<feature type="region of interest" description="Disordered" evidence="6">
    <location>
        <begin position="187"/>
        <end position="208"/>
    </location>
</feature>
<dbReference type="SUPFAM" id="SSF46565">
    <property type="entry name" value="Chaperone J-domain"/>
    <property type="match status" value="1"/>
</dbReference>
<dbReference type="InterPro" id="IPR015655">
    <property type="entry name" value="PP2C"/>
</dbReference>
<feature type="compositionally biased region" description="Polar residues" evidence="6">
    <location>
        <begin position="610"/>
        <end position="625"/>
    </location>
</feature>
<evidence type="ECO:0000259" key="7">
    <source>
        <dbReference type="PROSITE" id="PS51746"/>
    </source>
</evidence>
<dbReference type="InterPro" id="IPR000222">
    <property type="entry name" value="PP2C_BS"/>
</dbReference>
<dbReference type="InterPro" id="IPR001932">
    <property type="entry name" value="PPM-type_phosphatase-like_dom"/>
</dbReference>
<dbReference type="GO" id="GO:0004722">
    <property type="term" value="F:protein serine/threonine phosphatase activity"/>
    <property type="evidence" value="ECO:0007669"/>
    <property type="project" value="InterPro"/>
</dbReference>
<evidence type="ECO:0000256" key="2">
    <source>
        <dbReference type="ARBA" id="ARBA00022723"/>
    </source>
</evidence>
<evidence type="ECO:0000256" key="3">
    <source>
        <dbReference type="ARBA" id="ARBA00022801"/>
    </source>
</evidence>
<keyword evidence="3 5" id="KW-0378">Hydrolase</keyword>
<feature type="compositionally biased region" description="Low complexity" evidence="6">
    <location>
        <begin position="270"/>
        <end position="279"/>
    </location>
</feature>
<dbReference type="CDD" id="cd06257">
    <property type="entry name" value="DnaJ"/>
    <property type="match status" value="1"/>
</dbReference>
<comment type="subcellular location">
    <subcellularLocation>
        <location evidence="1">Membrane</location>
        <topology evidence="1">Peripheral membrane protein</topology>
    </subcellularLocation>
</comment>
<dbReference type="SMART" id="SM00332">
    <property type="entry name" value="PP2Cc"/>
    <property type="match status" value="1"/>
</dbReference>
<feature type="region of interest" description="Disordered" evidence="6">
    <location>
        <begin position="259"/>
        <end position="281"/>
    </location>
</feature>
<keyword evidence="4 5" id="KW-0904">Protein phosphatase</keyword>
<dbReference type="InterPro" id="IPR036869">
    <property type="entry name" value="J_dom_sf"/>
</dbReference>
<keyword evidence="2" id="KW-0479">Metal-binding</keyword>
<proteinExistence type="inferred from homology"/>
<protein>
    <recommendedName>
        <fullName evidence="7">PPM-type phosphatase domain-containing protein</fullName>
    </recommendedName>
</protein>
<dbReference type="Proteomes" id="UP000572268">
    <property type="component" value="Unassembled WGS sequence"/>
</dbReference>
<feature type="compositionally biased region" description="Basic and acidic residues" evidence="6">
    <location>
        <begin position="192"/>
        <end position="208"/>
    </location>
</feature>